<reference evidence="7" key="1">
    <citation type="submission" date="2020-02" db="EMBL/GenBank/DDBJ databases">
        <authorList>
            <person name="Palmer J.M."/>
        </authorList>
    </citation>
    <scope>NUCLEOTIDE SEQUENCE</scope>
    <source>
        <strain evidence="7">EPUS1.4</strain>
        <tissue evidence="7">Thallus</tissue>
    </source>
</reference>
<evidence type="ECO:0000256" key="5">
    <source>
        <dbReference type="ARBA" id="ARBA00023004"/>
    </source>
</evidence>
<dbReference type="Gene3D" id="2.60.120.620">
    <property type="entry name" value="q2cbj1_9rhob like domain"/>
    <property type="match status" value="1"/>
</dbReference>
<comment type="cofactor">
    <cofactor evidence="1">
        <name>L-ascorbate</name>
        <dbReference type="ChEBI" id="CHEBI:38290"/>
    </cofactor>
</comment>
<dbReference type="InterPro" id="IPR005123">
    <property type="entry name" value="Oxoglu/Fe-dep_dioxygenase_dom"/>
</dbReference>
<dbReference type="GO" id="GO:0005506">
    <property type="term" value="F:iron ion binding"/>
    <property type="evidence" value="ECO:0007669"/>
    <property type="project" value="InterPro"/>
</dbReference>
<dbReference type="InterPro" id="IPR044862">
    <property type="entry name" value="Pro_4_hyd_alph_FE2OG_OXY"/>
</dbReference>
<keyword evidence="3" id="KW-0223">Dioxygenase</keyword>
<evidence type="ECO:0000256" key="4">
    <source>
        <dbReference type="ARBA" id="ARBA00023002"/>
    </source>
</evidence>
<name>A0A8H7ASH2_9EURO</name>
<dbReference type="EMBL" id="JAACFV010000013">
    <property type="protein sequence ID" value="KAF7512356.1"/>
    <property type="molecule type" value="Genomic_DNA"/>
</dbReference>
<organism evidence="7 8">
    <name type="scientific">Endocarpon pusillum</name>
    <dbReference type="NCBI Taxonomy" id="364733"/>
    <lineage>
        <taxon>Eukaryota</taxon>
        <taxon>Fungi</taxon>
        <taxon>Dikarya</taxon>
        <taxon>Ascomycota</taxon>
        <taxon>Pezizomycotina</taxon>
        <taxon>Eurotiomycetes</taxon>
        <taxon>Chaetothyriomycetidae</taxon>
        <taxon>Verrucariales</taxon>
        <taxon>Verrucariaceae</taxon>
        <taxon>Endocarpon</taxon>
    </lineage>
</organism>
<keyword evidence="5" id="KW-0408">Iron</keyword>
<dbReference type="GO" id="GO:0005783">
    <property type="term" value="C:endoplasmic reticulum"/>
    <property type="evidence" value="ECO:0007669"/>
    <property type="project" value="TreeGrafter"/>
</dbReference>
<comment type="caution">
    <text evidence="7">The sequence shown here is derived from an EMBL/GenBank/DDBJ whole genome shotgun (WGS) entry which is preliminary data.</text>
</comment>
<dbReference type="InterPro" id="IPR006620">
    <property type="entry name" value="Pro_4_hyd_alph"/>
</dbReference>
<evidence type="ECO:0000259" key="6">
    <source>
        <dbReference type="PROSITE" id="PS51471"/>
    </source>
</evidence>
<dbReference type="Pfam" id="PF13640">
    <property type="entry name" value="2OG-FeII_Oxy_3"/>
    <property type="match status" value="1"/>
</dbReference>
<dbReference type="PANTHER" id="PTHR10869:SF242">
    <property type="entry name" value="PROLYL 4-HYDROXYLASE ALPHA SUBUNIT DOMAIN-CONTAINING PROTEIN"/>
    <property type="match status" value="1"/>
</dbReference>
<dbReference type="GO" id="GO:0004656">
    <property type="term" value="F:procollagen-proline 4-dioxygenase activity"/>
    <property type="evidence" value="ECO:0007669"/>
    <property type="project" value="TreeGrafter"/>
</dbReference>
<evidence type="ECO:0000313" key="7">
    <source>
        <dbReference type="EMBL" id="KAF7512356.1"/>
    </source>
</evidence>
<sequence>MNQFVTITSFITGCLAIFLIFFPTLRWPASSPQVFGTTEHQQTPPAQFQNYSTVSVSTDPLLIYIINFFSSSEIDHILNVTEGSFVPSHVYSPGSLPHRNSSSCVLPSSDPIHDLIIARSREVLDKVLREHPATGLSYFDIEPLQLVRYGPSEYYHAHVDWFDTLHRENKGWNSRLYNRGASFFVYLKDNCVGGGTHFPHIAAVTKKTHSAALHHLMTSLEGGITFEPRKGNGLFWVNLQPGGMGDGRLLHAGLPVKQGTKIGMNIWVKRDFGW</sequence>
<dbReference type="PROSITE" id="PS51471">
    <property type="entry name" value="FE2OG_OXY"/>
    <property type="match status" value="1"/>
</dbReference>
<accession>A0A8H7ASH2</accession>
<dbReference type="AlphaFoldDB" id="A0A8H7ASH2"/>
<evidence type="ECO:0000313" key="8">
    <source>
        <dbReference type="Proteomes" id="UP000606974"/>
    </source>
</evidence>
<proteinExistence type="predicted"/>
<keyword evidence="2" id="KW-0479">Metal-binding</keyword>
<dbReference type="OrthoDB" id="420380at2759"/>
<gene>
    <name evidence="7" type="ORF">GJ744_001924</name>
</gene>
<dbReference type="Proteomes" id="UP000606974">
    <property type="component" value="Unassembled WGS sequence"/>
</dbReference>
<keyword evidence="8" id="KW-1185">Reference proteome</keyword>
<evidence type="ECO:0000256" key="3">
    <source>
        <dbReference type="ARBA" id="ARBA00022964"/>
    </source>
</evidence>
<dbReference type="GO" id="GO:0031418">
    <property type="term" value="F:L-ascorbic acid binding"/>
    <property type="evidence" value="ECO:0007669"/>
    <property type="project" value="InterPro"/>
</dbReference>
<dbReference type="SMART" id="SM00702">
    <property type="entry name" value="P4Hc"/>
    <property type="match status" value="1"/>
</dbReference>
<dbReference type="PANTHER" id="PTHR10869">
    <property type="entry name" value="PROLYL 4-HYDROXYLASE ALPHA SUBUNIT"/>
    <property type="match status" value="1"/>
</dbReference>
<keyword evidence="4" id="KW-0560">Oxidoreductase</keyword>
<protein>
    <recommendedName>
        <fullName evidence="6">Fe2OG dioxygenase domain-containing protein</fullName>
    </recommendedName>
</protein>
<dbReference type="InterPro" id="IPR045054">
    <property type="entry name" value="P4HA-like"/>
</dbReference>
<evidence type="ECO:0000256" key="1">
    <source>
        <dbReference type="ARBA" id="ARBA00001961"/>
    </source>
</evidence>
<evidence type="ECO:0000256" key="2">
    <source>
        <dbReference type="ARBA" id="ARBA00022723"/>
    </source>
</evidence>
<feature type="domain" description="Fe2OG dioxygenase" evidence="6">
    <location>
        <begin position="140"/>
        <end position="270"/>
    </location>
</feature>